<dbReference type="Proteomes" id="UP000016023">
    <property type="component" value="Unassembled WGS sequence"/>
</dbReference>
<dbReference type="EMBL" id="AGWK01000001">
    <property type="protein sequence ID" value="EHO75033.1"/>
    <property type="molecule type" value="Genomic_DNA"/>
</dbReference>
<evidence type="ECO:0000256" key="3">
    <source>
        <dbReference type="ARBA" id="ARBA00023237"/>
    </source>
</evidence>
<accession>H1PZI8</accession>
<reference evidence="4 5" key="1">
    <citation type="submission" date="2011-12" db="EMBL/GenBank/DDBJ databases">
        <title>The Genome Sequence of Prevotella micans F0438.</title>
        <authorList>
            <consortium name="The Broad Institute Genome Sequencing Platform"/>
            <person name="Earl A."/>
            <person name="Ward D."/>
            <person name="Feldgarden M."/>
            <person name="Gevers D."/>
            <person name="Izard J."/>
            <person name="Baranova O.V."/>
            <person name="Blanton J.M."/>
            <person name="Wade W.G."/>
            <person name="Dewhirst F.E."/>
            <person name="Young S.K."/>
            <person name="Zeng Q."/>
            <person name="Gargeya S."/>
            <person name="Fitzgerald M."/>
            <person name="Haas B."/>
            <person name="Abouelleil A."/>
            <person name="Alvarado L."/>
            <person name="Arachchi H.M."/>
            <person name="Berlin A."/>
            <person name="Chapman S.B."/>
            <person name="Gearin G."/>
            <person name="Goldberg J."/>
            <person name="Griggs A."/>
            <person name="Gujja S."/>
            <person name="Hansen M."/>
            <person name="Heiman D."/>
            <person name="Howarth C."/>
            <person name="Larimer J."/>
            <person name="Lui A."/>
            <person name="MacDonald P.J.P."/>
            <person name="McCowen C."/>
            <person name="Montmayeur A."/>
            <person name="Murphy C."/>
            <person name="Neiman D."/>
            <person name="Pearson M."/>
            <person name="Priest M."/>
            <person name="Roberts A."/>
            <person name="Saif S."/>
            <person name="Shea T."/>
            <person name="Sisk P."/>
            <person name="Stolte C."/>
            <person name="Sykes S."/>
            <person name="Wortman J."/>
            <person name="Nusbaum C."/>
            <person name="Birren B."/>
        </authorList>
    </citation>
    <scope>NUCLEOTIDE SEQUENCE [LARGE SCALE GENOMIC DNA]</scope>
    <source>
        <strain evidence="4 5">F0438</strain>
    </source>
</reference>
<dbReference type="eggNOG" id="COG4772">
    <property type="taxonomic scope" value="Bacteria"/>
</dbReference>
<dbReference type="RefSeq" id="WP_006950946.1">
    <property type="nucleotide sequence ID" value="NZ_JH594521.1"/>
</dbReference>
<sequence length="856" mass="97314">MQKKLIFAAIALCSCCIVRGQINTDDHSEQPNTMDGSAFTLTEAQLNENDHMNGGVLILNSRSNVYASEVGFLYSPLRFRYRALNLKYNEIYINGTPMNDMESGLFHYSMVGGLNRQTRNIDFALPFEDSNFAVPGLAGSNNYDFRAGSMASGQRITLSGANRNYTLRGMYTYASGFNNKGWAIAANVTYRWADKGYVEGTFYNSLSYFFGVQKKWGDNHSLSFSTWGNPTERAMQGASTDEAYWLANNYQYNPYWGYQNGKKRNSRIVNDFAPSAILTWDWKINPKMKLTTSLFAKYSMYKSTKLNYNNSENPQPDYWKNMPSSYYDVWGTGDARFRTPQAYADWKAAVDWWGSETNRQIQWDKLYYANRQAALNGQDALYYVQAKHNDNFMTALSSTLRGNLGNNKLFNVGLVLGQTIGRHYQTMEDLLGAKSFHNVNTYAIGTYPINDPRVQYDLNTMGTQGLGKLIYVGDKFGYDYNINVRRGTLWGNYIQNLGRIYFMIAAKVGYDDMYRHGHMRNGMFADNSFGKSKHAGFLTGGGKLRGTWNIGRGNALSLGAGYEYRAPSANTAFISPEMNNDFVLNLHNERIFSSEASYQYSNSWISANLSTYYNHLTHITEWQNFYFDDGNSFTYVSMTGIEKDIYGVELGLDFKLTNYLNFKMLGAWNEAKNLNNADVIYMNSTKSTLHQDVVYNKGMRESGTPLSTYSAILSYNRRGWFIDLAGNYYDRIYLSYAPNLRYGQTLRTMGTQYGGMDSQGNYTPHPQTKGKGGFMLDFSIGKNIYLSHGRLSINLTIVNLLNNRTIVSGGYEMSRSSYTVNQSTGQTTARAMDFYRNPKKYYVNGINGILNISYKF</sequence>
<dbReference type="HOGENOM" id="CLU_316392_0_0_10"/>
<evidence type="ECO:0000256" key="1">
    <source>
        <dbReference type="ARBA" id="ARBA00004442"/>
    </source>
</evidence>
<gene>
    <name evidence="4" type="ORF">HMPREF9140_00076</name>
</gene>
<evidence type="ECO:0008006" key="6">
    <source>
        <dbReference type="Google" id="ProtNLM"/>
    </source>
</evidence>
<dbReference type="InterPro" id="IPR036942">
    <property type="entry name" value="Beta-barrel_TonB_sf"/>
</dbReference>
<dbReference type="AlphaFoldDB" id="H1PZI8"/>
<comment type="subcellular location">
    <subcellularLocation>
        <location evidence="1">Cell outer membrane</location>
    </subcellularLocation>
</comment>
<comment type="caution">
    <text evidence="4">The sequence shown here is derived from an EMBL/GenBank/DDBJ whole genome shotgun (WGS) entry which is preliminary data.</text>
</comment>
<dbReference type="PATRIC" id="fig|883158.3.peg.82"/>
<dbReference type="Gene3D" id="2.40.170.20">
    <property type="entry name" value="TonB-dependent receptor, beta-barrel domain"/>
    <property type="match status" value="1"/>
</dbReference>
<dbReference type="PROSITE" id="PS51257">
    <property type="entry name" value="PROKAR_LIPOPROTEIN"/>
    <property type="match status" value="1"/>
</dbReference>
<dbReference type="SUPFAM" id="SSF56935">
    <property type="entry name" value="Porins"/>
    <property type="match status" value="1"/>
</dbReference>
<keyword evidence="5" id="KW-1185">Reference proteome</keyword>
<evidence type="ECO:0000256" key="2">
    <source>
        <dbReference type="ARBA" id="ARBA00023136"/>
    </source>
</evidence>
<protein>
    <recommendedName>
        <fullName evidence="6">TonB-dependent receptor-like beta-barrel domain-containing protein</fullName>
    </recommendedName>
</protein>
<proteinExistence type="predicted"/>
<dbReference type="GO" id="GO:0009279">
    <property type="term" value="C:cell outer membrane"/>
    <property type="evidence" value="ECO:0007669"/>
    <property type="project" value="UniProtKB-SubCell"/>
</dbReference>
<evidence type="ECO:0000313" key="5">
    <source>
        <dbReference type="Proteomes" id="UP000016023"/>
    </source>
</evidence>
<evidence type="ECO:0000313" key="4">
    <source>
        <dbReference type="EMBL" id="EHO75033.1"/>
    </source>
</evidence>
<organism evidence="4 5">
    <name type="scientific">Prevotella micans F0438</name>
    <dbReference type="NCBI Taxonomy" id="883158"/>
    <lineage>
        <taxon>Bacteria</taxon>
        <taxon>Pseudomonadati</taxon>
        <taxon>Bacteroidota</taxon>
        <taxon>Bacteroidia</taxon>
        <taxon>Bacteroidales</taxon>
        <taxon>Prevotellaceae</taxon>
        <taxon>Prevotella</taxon>
    </lineage>
</organism>
<dbReference type="STRING" id="883158.HMPREF9140_00076"/>
<keyword evidence="3" id="KW-0998">Cell outer membrane</keyword>
<dbReference type="eggNOG" id="COG1629">
    <property type="taxonomic scope" value="Bacteria"/>
</dbReference>
<keyword evidence="2" id="KW-0472">Membrane</keyword>
<name>H1PZI8_9BACT</name>